<keyword evidence="2" id="KW-1003">Cell membrane</keyword>
<evidence type="ECO:0000313" key="10">
    <source>
        <dbReference type="EMBL" id="MDG5753391.1"/>
    </source>
</evidence>
<reference evidence="10 11" key="1">
    <citation type="submission" date="2023-04" db="EMBL/GenBank/DDBJ databases">
        <title>Ectobacillus antri isolated from activated sludge.</title>
        <authorList>
            <person name="Yan P."/>
            <person name="Liu X."/>
        </authorList>
    </citation>
    <scope>NUCLEOTIDE SEQUENCE [LARGE SCALE GENOMIC DNA]</scope>
    <source>
        <strain evidence="10 11">C18H</strain>
    </source>
</reference>
<dbReference type="Pfam" id="PF23750">
    <property type="entry name" value="RsgI_M"/>
    <property type="match status" value="1"/>
</dbReference>
<evidence type="ECO:0000313" key="11">
    <source>
        <dbReference type="Proteomes" id="UP001218246"/>
    </source>
</evidence>
<feature type="domain" description="RsgI N-terminal anti-sigma" evidence="9">
    <location>
        <begin position="2"/>
        <end position="49"/>
    </location>
</feature>
<gene>
    <name evidence="10" type="ORF">P6P90_05190</name>
</gene>
<sequence>MNKGIIMEMKRSTVVVLTPSGEFITCKREQAYTIGQEVSIRPVQRWSFSILKPAVAILCCVFLMMLYSNRPDRVLAYVAIDINPSLEVGVTDQLRVVELYAYNKDGKRIIQHLSNWKHQSLQNVINNIVAESREEGYLKEQGITFTAVTKEKEMSDRLNQNLKDLKATYEAQSVQVVYQQSTLEQRAIAKKQGISTGKYLQKQNKQFKQPKQQEDRNQQDIIHSNESQITVPPQDAPPAMPVVPKQKQKQEQEQKQKQKQKQKHPVNQSRSNEDKHKFEQKKERVQPQHKPEQGNRSNHGKQPEHKEKPEKKWEKEPR</sequence>
<evidence type="ECO:0000256" key="7">
    <source>
        <dbReference type="SAM" id="MobiDB-lite"/>
    </source>
</evidence>
<dbReference type="RefSeq" id="WP_278017851.1">
    <property type="nucleotide sequence ID" value="NZ_JARRRY010000001.1"/>
</dbReference>
<feature type="region of interest" description="Disordered" evidence="7">
    <location>
        <begin position="227"/>
        <end position="318"/>
    </location>
</feature>
<feature type="coiled-coil region" evidence="6">
    <location>
        <begin position="148"/>
        <end position="175"/>
    </location>
</feature>
<protein>
    <submittedName>
        <fullName evidence="10">Anti-sigma factor domain-containing protein</fullName>
    </submittedName>
</protein>
<comment type="caution">
    <text evidence="10">The sequence shown here is derived from an EMBL/GenBank/DDBJ whole genome shotgun (WGS) entry which is preliminary data.</text>
</comment>
<keyword evidence="3 8" id="KW-0812">Transmembrane</keyword>
<keyword evidence="11" id="KW-1185">Reference proteome</keyword>
<feature type="compositionally biased region" description="Basic and acidic residues" evidence="7">
    <location>
        <begin position="301"/>
        <end position="318"/>
    </location>
</feature>
<feature type="transmembrane region" description="Helical" evidence="8">
    <location>
        <begin position="50"/>
        <end position="67"/>
    </location>
</feature>
<dbReference type="InterPro" id="IPR024449">
    <property type="entry name" value="Anti-sigma_RsgI_N"/>
</dbReference>
<evidence type="ECO:0000256" key="1">
    <source>
        <dbReference type="ARBA" id="ARBA00004162"/>
    </source>
</evidence>
<evidence type="ECO:0000256" key="3">
    <source>
        <dbReference type="ARBA" id="ARBA00022692"/>
    </source>
</evidence>
<keyword evidence="5 8" id="KW-0472">Membrane</keyword>
<evidence type="ECO:0000256" key="6">
    <source>
        <dbReference type="SAM" id="Coils"/>
    </source>
</evidence>
<dbReference type="PROSITE" id="PS51849">
    <property type="entry name" value="RSGI_N"/>
    <property type="match status" value="1"/>
</dbReference>
<comment type="subcellular location">
    <subcellularLocation>
        <location evidence="1">Cell membrane</location>
        <topology evidence="1">Single-pass membrane protein</topology>
    </subcellularLocation>
</comment>
<evidence type="ECO:0000259" key="9">
    <source>
        <dbReference type="PROSITE" id="PS51849"/>
    </source>
</evidence>
<organism evidence="10 11">
    <name type="scientific">Ectobacillus antri</name>
    <dbReference type="NCBI Taxonomy" id="2486280"/>
    <lineage>
        <taxon>Bacteria</taxon>
        <taxon>Bacillati</taxon>
        <taxon>Bacillota</taxon>
        <taxon>Bacilli</taxon>
        <taxon>Bacillales</taxon>
        <taxon>Bacillaceae</taxon>
        <taxon>Ectobacillus</taxon>
    </lineage>
</organism>
<evidence type="ECO:0000256" key="8">
    <source>
        <dbReference type="SAM" id="Phobius"/>
    </source>
</evidence>
<dbReference type="InterPro" id="IPR055431">
    <property type="entry name" value="RsgI_M"/>
</dbReference>
<evidence type="ECO:0000256" key="4">
    <source>
        <dbReference type="ARBA" id="ARBA00022989"/>
    </source>
</evidence>
<accession>A0ABT6H1V3</accession>
<keyword evidence="6" id="KW-0175">Coiled coil</keyword>
<proteinExistence type="predicted"/>
<feature type="compositionally biased region" description="Basic and acidic residues" evidence="7">
    <location>
        <begin position="271"/>
        <end position="293"/>
    </location>
</feature>
<evidence type="ECO:0000256" key="5">
    <source>
        <dbReference type="ARBA" id="ARBA00023136"/>
    </source>
</evidence>
<keyword evidence="4 8" id="KW-1133">Transmembrane helix</keyword>
<name>A0ABT6H1V3_9BACI</name>
<evidence type="ECO:0000256" key="2">
    <source>
        <dbReference type="ARBA" id="ARBA00022475"/>
    </source>
</evidence>
<dbReference type="Pfam" id="PF12791">
    <property type="entry name" value="RsgI_N"/>
    <property type="match status" value="1"/>
</dbReference>
<dbReference type="EMBL" id="JARULN010000002">
    <property type="protein sequence ID" value="MDG5753391.1"/>
    <property type="molecule type" value="Genomic_DNA"/>
</dbReference>
<dbReference type="Proteomes" id="UP001218246">
    <property type="component" value="Unassembled WGS sequence"/>
</dbReference>